<keyword evidence="9" id="KW-0862">Zinc</keyword>
<keyword evidence="8" id="KW-0378">Hydrolase</keyword>
<dbReference type="InterPro" id="IPR011324">
    <property type="entry name" value="Cytotoxic_necrot_fac-like_cat"/>
</dbReference>
<comment type="catalytic activity">
    <reaction evidence="11">
        <text>adenosine + H2O + H(+) = inosine + NH4(+)</text>
        <dbReference type="Rhea" id="RHEA:24408"/>
        <dbReference type="ChEBI" id="CHEBI:15377"/>
        <dbReference type="ChEBI" id="CHEBI:15378"/>
        <dbReference type="ChEBI" id="CHEBI:16335"/>
        <dbReference type="ChEBI" id="CHEBI:17596"/>
        <dbReference type="ChEBI" id="CHEBI:28938"/>
        <dbReference type="EC" id="3.5.4.4"/>
    </reaction>
    <physiologicalReaction direction="left-to-right" evidence="11">
        <dbReference type="Rhea" id="RHEA:24409"/>
    </physiologicalReaction>
</comment>
<evidence type="ECO:0000256" key="1">
    <source>
        <dbReference type="ARBA" id="ARBA00000553"/>
    </source>
</evidence>
<comment type="function">
    <text evidence="4">Purine nucleoside enzyme that catalyzes the phosphorolysis of adenosine and inosine nucleosides, yielding D-ribose 1-phosphate and the respective free bases, adenine and hypoxanthine. Also catalyzes the phosphorolysis of S-methyl-5'-thioadenosine into adenine and S-methyl-5-thio-alpha-D-ribose 1-phosphate. Also has adenosine deaminase activity.</text>
</comment>
<name>A0AAQ0D5Z8_9STAP</name>
<proteinExistence type="inferred from homology"/>
<keyword evidence="6" id="KW-0808">Transferase</keyword>
<dbReference type="AlphaFoldDB" id="A0AAQ0D5Z8"/>
<dbReference type="Proteomes" id="UP000675994">
    <property type="component" value="Chromosome"/>
</dbReference>
<dbReference type="SUPFAM" id="SSF64438">
    <property type="entry name" value="CNF1/YfiH-like putative cysteine hydrolases"/>
    <property type="match status" value="1"/>
</dbReference>
<comment type="cofactor">
    <cofactor evidence="2">
        <name>Zn(2+)</name>
        <dbReference type="ChEBI" id="CHEBI:29105"/>
    </cofactor>
</comment>
<sequence>MKMELFTKKAHHLSYQPSLAQGVQIGITTRGDGVSAYPTAAFNMARYIDDQPENITHHQEVLAQEIGIPRAQWVFPIQTHEAHVVEVTRADRGKNIDALTKDTLHGIDAMFTYDEDTMLTMCYADCVPIYFYSPSHHFIALAHAGWRGTVATIVHRVLDQFPYDYNDLYVVIGPATSDSYEINDDIFKQFQQLPIDSTAYIETRGEDRHGIDLKYANQLLLEQYGVPRDHIYRTEYATSEDLDLFFSYRLEKGKTGRMLAFISQSLSESGDD</sequence>
<evidence type="ECO:0000256" key="8">
    <source>
        <dbReference type="ARBA" id="ARBA00022801"/>
    </source>
</evidence>
<dbReference type="EMBL" id="CP063367">
    <property type="protein sequence ID" value="QUM68683.1"/>
    <property type="molecule type" value="Genomic_DNA"/>
</dbReference>
<comment type="cofactor">
    <cofactor evidence="3">
        <name>Cu(2+)</name>
        <dbReference type="ChEBI" id="CHEBI:29036"/>
    </cofactor>
</comment>
<evidence type="ECO:0000256" key="7">
    <source>
        <dbReference type="ARBA" id="ARBA00022723"/>
    </source>
</evidence>
<dbReference type="CDD" id="cd16833">
    <property type="entry name" value="YfiH"/>
    <property type="match status" value="1"/>
</dbReference>
<keyword evidence="10" id="KW-0186">Copper</keyword>
<evidence type="ECO:0000256" key="6">
    <source>
        <dbReference type="ARBA" id="ARBA00022679"/>
    </source>
</evidence>
<evidence type="ECO:0000256" key="2">
    <source>
        <dbReference type="ARBA" id="ARBA00001947"/>
    </source>
</evidence>
<comment type="similarity">
    <text evidence="5 14">Belongs to the purine nucleoside phosphorylase YfiH/LACC1 family.</text>
</comment>
<dbReference type="GO" id="GO:0005507">
    <property type="term" value="F:copper ion binding"/>
    <property type="evidence" value="ECO:0007669"/>
    <property type="project" value="TreeGrafter"/>
</dbReference>
<dbReference type="NCBIfam" id="TIGR00726">
    <property type="entry name" value="peptidoglycan editing factor PgeF"/>
    <property type="match status" value="1"/>
</dbReference>
<dbReference type="GO" id="GO:0017061">
    <property type="term" value="F:S-methyl-5-thioadenosine phosphorylase activity"/>
    <property type="evidence" value="ECO:0007669"/>
    <property type="project" value="UniProtKB-EC"/>
</dbReference>
<comment type="catalytic activity">
    <reaction evidence="13">
        <text>S-methyl-5'-thioadenosine + phosphate = 5-(methylsulfanyl)-alpha-D-ribose 1-phosphate + adenine</text>
        <dbReference type="Rhea" id="RHEA:11852"/>
        <dbReference type="ChEBI" id="CHEBI:16708"/>
        <dbReference type="ChEBI" id="CHEBI:17509"/>
        <dbReference type="ChEBI" id="CHEBI:43474"/>
        <dbReference type="ChEBI" id="CHEBI:58533"/>
        <dbReference type="EC" id="2.4.2.28"/>
    </reaction>
    <physiologicalReaction direction="left-to-right" evidence="13">
        <dbReference type="Rhea" id="RHEA:11853"/>
    </physiologicalReaction>
</comment>
<dbReference type="PANTHER" id="PTHR30616">
    <property type="entry name" value="UNCHARACTERIZED PROTEIN YFIH"/>
    <property type="match status" value="1"/>
</dbReference>
<dbReference type="InterPro" id="IPR038371">
    <property type="entry name" value="Cu_polyphenol_OxRdtase_sf"/>
</dbReference>
<gene>
    <name evidence="15" type="primary">pgeF</name>
    <name evidence="15" type="ORF">IPU22_08865</name>
</gene>
<evidence type="ECO:0000256" key="11">
    <source>
        <dbReference type="ARBA" id="ARBA00047989"/>
    </source>
</evidence>
<dbReference type="Gene3D" id="3.60.140.10">
    <property type="entry name" value="CNF1/YfiH-like putative cysteine hydrolases"/>
    <property type="match status" value="1"/>
</dbReference>
<evidence type="ECO:0000256" key="9">
    <source>
        <dbReference type="ARBA" id="ARBA00022833"/>
    </source>
</evidence>
<dbReference type="PANTHER" id="PTHR30616:SF2">
    <property type="entry name" value="PURINE NUCLEOSIDE PHOSPHORYLASE LACC1"/>
    <property type="match status" value="1"/>
</dbReference>
<evidence type="ECO:0000313" key="16">
    <source>
        <dbReference type="Proteomes" id="UP000675994"/>
    </source>
</evidence>
<organism evidence="15 16">
    <name type="scientific">Staphylococcus delphini</name>
    <dbReference type="NCBI Taxonomy" id="53344"/>
    <lineage>
        <taxon>Bacteria</taxon>
        <taxon>Bacillati</taxon>
        <taxon>Bacillota</taxon>
        <taxon>Bacilli</taxon>
        <taxon>Bacillales</taxon>
        <taxon>Staphylococcaceae</taxon>
        <taxon>Staphylococcus</taxon>
        <taxon>Staphylococcus intermedius group</taxon>
    </lineage>
</organism>
<dbReference type="GO" id="GO:0016787">
    <property type="term" value="F:hydrolase activity"/>
    <property type="evidence" value="ECO:0007669"/>
    <property type="project" value="UniProtKB-KW"/>
</dbReference>
<evidence type="ECO:0000256" key="5">
    <source>
        <dbReference type="ARBA" id="ARBA00007353"/>
    </source>
</evidence>
<evidence type="ECO:0000256" key="3">
    <source>
        <dbReference type="ARBA" id="ARBA00001973"/>
    </source>
</evidence>
<reference evidence="15" key="1">
    <citation type="journal article" date="2021" name="Front. Microbiol.">
        <title>Presence and Characterization of a Novel cfr-Carrying Tn558 Transposon Derivative in Staphylococcus delphini Isolated From Retail Food.</title>
        <authorList>
            <person name="Zhang F."/>
            <person name="Wu S."/>
            <person name="Huang J."/>
            <person name="Yang R."/>
            <person name="Zhang J."/>
            <person name="Lei T."/>
            <person name="Dai J."/>
            <person name="Ding Y."/>
            <person name="Xue L."/>
            <person name="Wang J."/>
            <person name="Chen M."/>
            <person name="Wu Q."/>
        </authorList>
    </citation>
    <scope>NUCLEOTIDE SEQUENCE</scope>
    <source>
        <strain evidence="15">2794-1</strain>
    </source>
</reference>
<evidence type="ECO:0000256" key="12">
    <source>
        <dbReference type="ARBA" id="ARBA00048968"/>
    </source>
</evidence>
<dbReference type="InterPro" id="IPR003730">
    <property type="entry name" value="Cu_polyphenol_OxRdtase"/>
</dbReference>
<evidence type="ECO:0000256" key="14">
    <source>
        <dbReference type="RuleBase" id="RU361274"/>
    </source>
</evidence>
<evidence type="ECO:0000256" key="4">
    <source>
        <dbReference type="ARBA" id="ARBA00003215"/>
    </source>
</evidence>
<comment type="catalytic activity">
    <reaction evidence="12">
        <text>adenosine + phosphate = alpha-D-ribose 1-phosphate + adenine</text>
        <dbReference type="Rhea" id="RHEA:27642"/>
        <dbReference type="ChEBI" id="CHEBI:16335"/>
        <dbReference type="ChEBI" id="CHEBI:16708"/>
        <dbReference type="ChEBI" id="CHEBI:43474"/>
        <dbReference type="ChEBI" id="CHEBI:57720"/>
        <dbReference type="EC" id="2.4.2.1"/>
    </reaction>
    <physiologicalReaction direction="left-to-right" evidence="12">
        <dbReference type="Rhea" id="RHEA:27643"/>
    </physiologicalReaction>
</comment>
<accession>A0AAQ0D5Z8</accession>
<keyword evidence="7" id="KW-0479">Metal-binding</keyword>
<protein>
    <recommendedName>
        <fullName evidence="14">Purine nucleoside phosphorylase</fullName>
    </recommendedName>
</protein>
<evidence type="ECO:0000256" key="10">
    <source>
        <dbReference type="ARBA" id="ARBA00023008"/>
    </source>
</evidence>
<evidence type="ECO:0000256" key="13">
    <source>
        <dbReference type="ARBA" id="ARBA00049893"/>
    </source>
</evidence>
<comment type="catalytic activity">
    <reaction evidence="1">
        <text>inosine + phosphate = alpha-D-ribose 1-phosphate + hypoxanthine</text>
        <dbReference type="Rhea" id="RHEA:27646"/>
        <dbReference type="ChEBI" id="CHEBI:17368"/>
        <dbReference type="ChEBI" id="CHEBI:17596"/>
        <dbReference type="ChEBI" id="CHEBI:43474"/>
        <dbReference type="ChEBI" id="CHEBI:57720"/>
        <dbReference type="EC" id="2.4.2.1"/>
    </reaction>
    <physiologicalReaction direction="left-to-right" evidence="1">
        <dbReference type="Rhea" id="RHEA:27647"/>
    </physiologicalReaction>
</comment>
<evidence type="ECO:0000313" key="15">
    <source>
        <dbReference type="EMBL" id="QUM68683.1"/>
    </source>
</evidence>
<dbReference type="Pfam" id="PF02578">
    <property type="entry name" value="Cu-oxidase_4"/>
    <property type="match status" value="1"/>
</dbReference>